<keyword evidence="3" id="KW-0843">Virulence</keyword>
<evidence type="ECO:0000259" key="7">
    <source>
        <dbReference type="PROSITE" id="PS51782"/>
    </source>
</evidence>
<feature type="chain" id="PRO_5040370786" description="LysM domain-containing protein" evidence="6">
    <location>
        <begin position="19"/>
        <end position="370"/>
    </location>
</feature>
<proteinExistence type="inferred from homology"/>
<dbReference type="SMART" id="SM00257">
    <property type="entry name" value="LysM"/>
    <property type="match status" value="3"/>
</dbReference>
<feature type="domain" description="LysM" evidence="7">
    <location>
        <begin position="38"/>
        <end position="83"/>
    </location>
</feature>
<keyword evidence="2 6" id="KW-0732">Signal</keyword>
<dbReference type="EMBL" id="JAGTJQ010000002">
    <property type="protein sequence ID" value="KAH7038277.1"/>
    <property type="molecule type" value="Genomic_DNA"/>
</dbReference>
<dbReference type="SUPFAM" id="SSF54106">
    <property type="entry name" value="LysM domain"/>
    <property type="match status" value="3"/>
</dbReference>
<dbReference type="InterPro" id="IPR036779">
    <property type="entry name" value="LysM_dom_sf"/>
</dbReference>
<dbReference type="InterPro" id="IPR018392">
    <property type="entry name" value="LysM"/>
</dbReference>
<feature type="domain" description="LysM" evidence="7">
    <location>
        <begin position="239"/>
        <end position="285"/>
    </location>
</feature>
<keyword evidence="9" id="KW-1185">Reference proteome</keyword>
<dbReference type="GO" id="GO:0008061">
    <property type="term" value="F:chitin binding"/>
    <property type="evidence" value="ECO:0007669"/>
    <property type="project" value="UniProtKB-KW"/>
</dbReference>
<dbReference type="CDD" id="cd00118">
    <property type="entry name" value="LysM"/>
    <property type="match status" value="3"/>
</dbReference>
<gene>
    <name evidence="8" type="ORF">B0I36DRAFT_420788</name>
</gene>
<dbReference type="InterPro" id="IPR052210">
    <property type="entry name" value="LysM1-like"/>
</dbReference>
<name>A0A9P9BUL5_9PEZI</name>
<evidence type="ECO:0000256" key="1">
    <source>
        <dbReference type="ARBA" id="ARBA00022669"/>
    </source>
</evidence>
<feature type="region of interest" description="Disordered" evidence="5">
    <location>
        <begin position="92"/>
        <end position="118"/>
    </location>
</feature>
<feature type="region of interest" description="Disordered" evidence="5">
    <location>
        <begin position="204"/>
        <end position="227"/>
    </location>
</feature>
<feature type="domain" description="LysM" evidence="7">
    <location>
        <begin position="324"/>
        <end position="368"/>
    </location>
</feature>
<feature type="domain" description="LysM" evidence="7">
    <location>
        <begin position="150"/>
        <end position="196"/>
    </location>
</feature>
<feature type="signal peptide" evidence="6">
    <location>
        <begin position="1"/>
        <end position="18"/>
    </location>
</feature>
<evidence type="ECO:0000256" key="5">
    <source>
        <dbReference type="SAM" id="MobiDB-lite"/>
    </source>
</evidence>
<evidence type="ECO:0000256" key="2">
    <source>
        <dbReference type="ARBA" id="ARBA00022729"/>
    </source>
</evidence>
<dbReference type="PANTHER" id="PTHR34997">
    <property type="entry name" value="AM15"/>
    <property type="match status" value="1"/>
</dbReference>
<feature type="compositionally biased region" description="Low complexity" evidence="5">
    <location>
        <begin position="95"/>
        <end position="116"/>
    </location>
</feature>
<protein>
    <recommendedName>
        <fullName evidence="7">LysM domain-containing protein</fullName>
    </recommendedName>
</protein>
<dbReference type="PANTHER" id="PTHR34997:SF2">
    <property type="entry name" value="LYSM DOMAIN-CONTAINING PROTEIN-RELATED"/>
    <property type="match status" value="1"/>
</dbReference>
<dbReference type="Gene3D" id="3.10.350.10">
    <property type="entry name" value="LysM domain"/>
    <property type="match status" value="4"/>
</dbReference>
<dbReference type="Pfam" id="PF01476">
    <property type="entry name" value="LysM"/>
    <property type="match status" value="2"/>
</dbReference>
<evidence type="ECO:0000313" key="9">
    <source>
        <dbReference type="Proteomes" id="UP000756346"/>
    </source>
</evidence>
<comment type="similarity">
    <text evidence="4">Belongs to the secreted LysM effector family.</text>
</comment>
<dbReference type="AlphaFoldDB" id="A0A9P9BUL5"/>
<dbReference type="RefSeq" id="XP_046017398.1">
    <property type="nucleotide sequence ID" value="XM_046162167.1"/>
</dbReference>
<evidence type="ECO:0000313" key="8">
    <source>
        <dbReference type="EMBL" id="KAH7038277.1"/>
    </source>
</evidence>
<reference evidence="8" key="1">
    <citation type="journal article" date="2021" name="Nat. Commun.">
        <title>Genetic determinants of endophytism in the Arabidopsis root mycobiome.</title>
        <authorList>
            <person name="Mesny F."/>
            <person name="Miyauchi S."/>
            <person name="Thiergart T."/>
            <person name="Pickel B."/>
            <person name="Atanasova L."/>
            <person name="Karlsson M."/>
            <person name="Huettel B."/>
            <person name="Barry K.W."/>
            <person name="Haridas S."/>
            <person name="Chen C."/>
            <person name="Bauer D."/>
            <person name="Andreopoulos W."/>
            <person name="Pangilinan J."/>
            <person name="LaButti K."/>
            <person name="Riley R."/>
            <person name="Lipzen A."/>
            <person name="Clum A."/>
            <person name="Drula E."/>
            <person name="Henrissat B."/>
            <person name="Kohler A."/>
            <person name="Grigoriev I.V."/>
            <person name="Martin F.M."/>
            <person name="Hacquard S."/>
        </authorList>
    </citation>
    <scope>NUCLEOTIDE SEQUENCE</scope>
    <source>
        <strain evidence="8">MPI-CAGE-CH-0230</strain>
    </source>
</reference>
<accession>A0A9P9BUL5</accession>
<comment type="caution">
    <text evidence="8">The sequence shown here is derived from an EMBL/GenBank/DDBJ whole genome shotgun (WGS) entry which is preliminary data.</text>
</comment>
<sequence length="370" mass="38751">MALAKILAVALMLGLTTAQYTVDPPTKAPDDTIKDCTNWLVATKSDTCQSIANDNGLALEQIYRWNPSLASGCKLVVDTSYCIEENWGIPPPPTSTSSSTKASSTTGNGITTPTPTQSGGLIASCNNSTSGNGVATPTPTQDGMAPNCAKFHFVEPGTGCGDILSKYGISLASFYEWNKSVGPQCTGMWANVNVCVGLIGGATSNSASPSTTRTSSTTTGNGISTPTPTMGGMIADCDKFDFVKDGDACSAVLARNSLTVALLYAWNRDVKADCTGLWANVYVCVHKKGYVMPSSTLKTSSTTTGNGIPTPTPTMTGMVNNCKKFYKVVENDNCDKIASKSGAVKADIIKWNGLTTSCSVWLDYYICVGV</sequence>
<evidence type="ECO:0000256" key="6">
    <source>
        <dbReference type="SAM" id="SignalP"/>
    </source>
</evidence>
<keyword evidence="1" id="KW-0147">Chitin-binding</keyword>
<dbReference type="Proteomes" id="UP000756346">
    <property type="component" value="Unassembled WGS sequence"/>
</dbReference>
<evidence type="ECO:0000256" key="4">
    <source>
        <dbReference type="ARBA" id="ARBA00044955"/>
    </source>
</evidence>
<organism evidence="8 9">
    <name type="scientific">Microdochium trichocladiopsis</name>
    <dbReference type="NCBI Taxonomy" id="1682393"/>
    <lineage>
        <taxon>Eukaryota</taxon>
        <taxon>Fungi</taxon>
        <taxon>Dikarya</taxon>
        <taxon>Ascomycota</taxon>
        <taxon>Pezizomycotina</taxon>
        <taxon>Sordariomycetes</taxon>
        <taxon>Xylariomycetidae</taxon>
        <taxon>Xylariales</taxon>
        <taxon>Microdochiaceae</taxon>
        <taxon>Microdochium</taxon>
    </lineage>
</organism>
<evidence type="ECO:0000256" key="3">
    <source>
        <dbReference type="ARBA" id="ARBA00023026"/>
    </source>
</evidence>
<dbReference type="OrthoDB" id="2281372at2759"/>
<dbReference type="PROSITE" id="PS51782">
    <property type="entry name" value="LYSM"/>
    <property type="match status" value="4"/>
</dbReference>
<dbReference type="GeneID" id="70191713"/>